<dbReference type="Gene3D" id="3.40.50.150">
    <property type="entry name" value="Vaccinia Virus protein VP39"/>
    <property type="match status" value="1"/>
</dbReference>
<evidence type="ECO:0000313" key="7">
    <source>
        <dbReference type="Proteomes" id="UP000187464"/>
    </source>
</evidence>
<dbReference type="AlphaFoldDB" id="A0A1R3T2M4"/>
<gene>
    <name evidence="6" type="ORF">PSM36_2579</name>
</gene>
<organism evidence="6 7">
    <name type="scientific">Proteiniphilum saccharofermentans</name>
    <dbReference type="NCBI Taxonomy" id="1642647"/>
    <lineage>
        <taxon>Bacteria</taxon>
        <taxon>Pseudomonadati</taxon>
        <taxon>Bacteroidota</taxon>
        <taxon>Bacteroidia</taxon>
        <taxon>Bacteroidales</taxon>
        <taxon>Dysgonomonadaceae</taxon>
        <taxon>Proteiniphilum</taxon>
    </lineage>
</organism>
<feature type="compositionally biased region" description="Basic and acidic residues" evidence="4">
    <location>
        <begin position="420"/>
        <end position="438"/>
    </location>
</feature>
<dbReference type="PANTHER" id="PTHR47313:SF1">
    <property type="entry name" value="RIBOSOMAL RNA LARGE SUBUNIT METHYLTRANSFERASE K_L"/>
    <property type="match status" value="1"/>
</dbReference>
<dbReference type="EMBL" id="LT605205">
    <property type="protein sequence ID" value="SCD21380.1"/>
    <property type="molecule type" value="Genomic_DNA"/>
</dbReference>
<feature type="compositionally biased region" description="Basic and acidic residues" evidence="4">
    <location>
        <begin position="487"/>
        <end position="569"/>
    </location>
</feature>
<dbReference type="GO" id="GO:0003723">
    <property type="term" value="F:RNA binding"/>
    <property type="evidence" value="ECO:0007669"/>
    <property type="project" value="UniProtKB-UniRule"/>
</dbReference>
<dbReference type="KEGG" id="psac:PSM36_2579"/>
<keyword evidence="1 6" id="KW-0489">Methyltransferase</keyword>
<dbReference type="GO" id="GO:0008990">
    <property type="term" value="F:rRNA (guanine-N2-)-methyltransferase activity"/>
    <property type="evidence" value="ECO:0007669"/>
    <property type="project" value="TreeGrafter"/>
</dbReference>
<keyword evidence="7" id="KW-1185">Reference proteome</keyword>
<dbReference type="PANTHER" id="PTHR47313">
    <property type="entry name" value="RIBOSOMAL RNA LARGE SUBUNIT METHYLTRANSFERASE K/L"/>
    <property type="match status" value="1"/>
</dbReference>
<proteinExistence type="predicted"/>
<evidence type="ECO:0000256" key="3">
    <source>
        <dbReference type="PROSITE-ProRule" id="PRU00529"/>
    </source>
</evidence>
<sequence>MIENEGFRKVNEPKATRSELSHSEDTAGHNEHFPMIAKTLAELEDVLAEELIALGADNVELGTRMVSFTGDKALMYKVNVHCRTALRILKPFYTFKAESADEVYEAVKQFNWDDYLSLDTTFSIDAVVFSHIFTHSKFVAYRVKDAIADWFNEKYEKRPSVSVSNPDIVLHIHVAHNKCTLSLDSSGESLHKRGYRVAQGDAPLNEVLAAGMILKSGWRGECDFIDPMCGSGTLLIEAAMIALGIPPGIHRPHFAFEKWKDFDSELFSTIYNDDSGAREFNHRIMGFDISPKAIAIAEKNVKNAGLKKYIDLEVKPFRQFAEAPAPEGILMTNPPYGERLKVEDLDELYSMIGERLKHVFPGYRAYVLSYRKESFDAIGLKHSTRYFLYNGALECEMREYEIFSGKRDDRPVKGAPRSRGRSDGYDAHSERNSREGYRRSQRANETGEEKSRDEYRPKRSDDDRNRDKPFKSDRPFKPRRSSSNPDKPFRSDTPFKSRERSAPRGEGRREVRSGDPGDKPFKSRERFSREEGRGGRSDKPGAKSFKSDKPFSGKKFSDKDAKPRDFRKK</sequence>
<evidence type="ECO:0000256" key="2">
    <source>
        <dbReference type="ARBA" id="ARBA00022679"/>
    </source>
</evidence>
<dbReference type="Pfam" id="PF01170">
    <property type="entry name" value="UPF0020"/>
    <property type="match status" value="1"/>
</dbReference>
<dbReference type="SUPFAM" id="SSF53335">
    <property type="entry name" value="S-adenosyl-L-methionine-dependent methyltransferases"/>
    <property type="match status" value="1"/>
</dbReference>
<dbReference type="Pfam" id="PF22020">
    <property type="entry name" value="RlmL_1st"/>
    <property type="match status" value="1"/>
</dbReference>
<name>A0A1R3T2M4_9BACT</name>
<feature type="region of interest" description="Disordered" evidence="4">
    <location>
        <begin position="1"/>
        <end position="28"/>
    </location>
</feature>
<dbReference type="PROSITE" id="PS01261">
    <property type="entry name" value="UPF0020"/>
    <property type="match status" value="1"/>
</dbReference>
<dbReference type="CDD" id="cd11715">
    <property type="entry name" value="THUMP_AdoMetMT"/>
    <property type="match status" value="1"/>
</dbReference>
<keyword evidence="2" id="KW-0808">Transferase</keyword>
<dbReference type="InterPro" id="IPR054170">
    <property type="entry name" value="RlmL_1st"/>
</dbReference>
<dbReference type="Pfam" id="PF02926">
    <property type="entry name" value="THUMP"/>
    <property type="match status" value="1"/>
</dbReference>
<feature type="domain" description="THUMP" evidence="5">
    <location>
        <begin position="74"/>
        <end position="185"/>
    </location>
</feature>
<dbReference type="Gene3D" id="3.30.2130.30">
    <property type="match status" value="1"/>
</dbReference>
<dbReference type="Proteomes" id="UP000187464">
    <property type="component" value="Chromosome I"/>
</dbReference>
<protein>
    <submittedName>
        <fullName evidence="6">23S rRNA G2445 N2-methylase RlmL</fullName>
    </submittedName>
</protein>
<dbReference type="InterPro" id="IPR029063">
    <property type="entry name" value="SAM-dependent_MTases_sf"/>
</dbReference>
<feature type="compositionally biased region" description="Basic and acidic residues" evidence="4">
    <location>
        <begin position="445"/>
        <end position="476"/>
    </location>
</feature>
<evidence type="ECO:0000256" key="4">
    <source>
        <dbReference type="SAM" id="MobiDB-lite"/>
    </source>
</evidence>
<dbReference type="PROSITE" id="PS51165">
    <property type="entry name" value="THUMP"/>
    <property type="match status" value="1"/>
</dbReference>
<evidence type="ECO:0000259" key="5">
    <source>
        <dbReference type="PROSITE" id="PS51165"/>
    </source>
</evidence>
<reference evidence="6 7" key="1">
    <citation type="submission" date="2016-08" db="EMBL/GenBank/DDBJ databases">
        <authorList>
            <person name="Seilhamer J.J."/>
        </authorList>
    </citation>
    <scope>NUCLEOTIDE SEQUENCE [LARGE SCALE GENOMIC DNA]</scope>
    <source>
        <strain evidence="6">M3/6</strain>
    </source>
</reference>
<dbReference type="InterPro" id="IPR053943">
    <property type="entry name" value="RlmKL-like_Mtase_CS"/>
</dbReference>
<accession>A0A1R3T2M4</accession>
<feature type="region of interest" description="Disordered" evidence="4">
    <location>
        <begin position="407"/>
        <end position="569"/>
    </location>
</feature>
<dbReference type="STRING" id="1642647.PSM36_2579"/>
<dbReference type="InterPro" id="IPR000241">
    <property type="entry name" value="RlmKL-like_Mtase"/>
</dbReference>
<dbReference type="InterPro" id="IPR004114">
    <property type="entry name" value="THUMP_dom"/>
</dbReference>
<evidence type="ECO:0000313" key="6">
    <source>
        <dbReference type="EMBL" id="SCD21380.1"/>
    </source>
</evidence>
<keyword evidence="3" id="KW-0694">RNA-binding</keyword>
<dbReference type="SMART" id="SM00981">
    <property type="entry name" value="THUMP"/>
    <property type="match status" value="1"/>
</dbReference>
<dbReference type="GO" id="GO:0070043">
    <property type="term" value="F:rRNA (guanine-N7-)-methyltransferase activity"/>
    <property type="evidence" value="ECO:0007669"/>
    <property type="project" value="TreeGrafter"/>
</dbReference>
<evidence type="ECO:0000256" key="1">
    <source>
        <dbReference type="ARBA" id="ARBA00022603"/>
    </source>
</evidence>